<accession>A0A1S1JRX8</accession>
<dbReference type="RefSeq" id="WP_019346147.1">
    <property type="nucleotide sequence ID" value="NZ_MLHV01000029.1"/>
</dbReference>
<dbReference type="STRING" id="1908205.BKG60_04930"/>
<dbReference type="Proteomes" id="UP000179636">
    <property type="component" value="Unassembled WGS sequence"/>
</dbReference>
<proteinExistence type="predicted"/>
<organism evidence="1 2">
    <name type="scientific">Mycobacterium syngnathidarum</name>
    <dbReference type="NCBI Taxonomy" id="1908205"/>
    <lineage>
        <taxon>Bacteria</taxon>
        <taxon>Bacillati</taxon>
        <taxon>Actinomycetota</taxon>
        <taxon>Actinomycetes</taxon>
        <taxon>Mycobacteriales</taxon>
        <taxon>Mycobacteriaceae</taxon>
        <taxon>Mycobacterium</taxon>
    </lineage>
</organism>
<dbReference type="AlphaFoldDB" id="A0A1S1JRX8"/>
<evidence type="ECO:0000313" key="2">
    <source>
        <dbReference type="Proteomes" id="UP000179636"/>
    </source>
</evidence>
<dbReference type="OrthoDB" id="4762780at2"/>
<name>A0A1S1JRX8_9MYCO</name>
<protein>
    <submittedName>
        <fullName evidence="1">Uncharacterized protein</fullName>
    </submittedName>
</protein>
<dbReference type="EMBL" id="MLHV01000029">
    <property type="protein sequence ID" value="OHT92443.1"/>
    <property type="molecule type" value="Genomic_DNA"/>
</dbReference>
<evidence type="ECO:0000313" key="1">
    <source>
        <dbReference type="EMBL" id="OHT92443.1"/>
    </source>
</evidence>
<reference evidence="1 2" key="1">
    <citation type="submission" date="2016-10" db="EMBL/GenBank/DDBJ databases">
        <title>Evaluation of Human, Animal and Environmental Mycobacterium chelonae Isolates by Core Genome Phylogenomic Analysis, Targeted Gene Comparison, and Anti-microbial Susceptibility Patterns: A Tale of Mistaken Identities.</title>
        <authorList>
            <person name="Fogelson S.B."/>
            <person name="Camus A.C."/>
            <person name="Lorenz W."/>
            <person name="Vasireddy R."/>
            <person name="Vasireddy S."/>
            <person name="Smith T."/>
            <person name="Brown-Elliott B.A."/>
            <person name="Wallace R.J.Jr."/>
            <person name="Hasan N.A."/>
            <person name="Reischl U."/>
            <person name="Sanchez S."/>
        </authorList>
    </citation>
    <scope>NUCLEOTIDE SEQUENCE [LARGE SCALE GENOMIC DNA]</scope>
    <source>
        <strain evidence="1 2">24999</strain>
    </source>
</reference>
<gene>
    <name evidence="1" type="ORF">BKG61_24125</name>
</gene>
<keyword evidence="2" id="KW-1185">Reference proteome</keyword>
<dbReference type="InterPro" id="IPR055880">
    <property type="entry name" value="DUF7457"/>
</dbReference>
<dbReference type="Pfam" id="PF24256">
    <property type="entry name" value="DUF7457"/>
    <property type="match status" value="1"/>
</dbReference>
<sequence>MGSEQIVGEVTAIPATTRQEIAACRALGLGYWSQAPHPGCVWAIDDERVAHLVRVIASRNAVQAKCGRIDAPLRPRLCTHTNARITFGAALAPDPPTLFDDTGLLSA</sequence>
<comment type="caution">
    <text evidence="1">The sequence shown here is derived from an EMBL/GenBank/DDBJ whole genome shotgun (WGS) entry which is preliminary data.</text>
</comment>